<keyword evidence="2" id="KW-1185">Reference proteome</keyword>
<comment type="caution">
    <text evidence="1">The sequence shown here is derived from an EMBL/GenBank/DDBJ whole genome shotgun (WGS) entry which is preliminary data.</text>
</comment>
<dbReference type="Proteomes" id="UP000193391">
    <property type="component" value="Unassembled WGS sequence"/>
</dbReference>
<reference evidence="1 2" key="1">
    <citation type="submission" date="2014-03" db="EMBL/GenBank/DDBJ databases">
        <title>The draft genome sequence of Thalassospira mesophila JCM 18969.</title>
        <authorList>
            <person name="Lai Q."/>
            <person name="Shao Z."/>
        </authorList>
    </citation>
    <scope>NUCLEOTIDE SEQUENCE [LARGE SCALE GENOMIC DNA]</scope>
    <source>
        <strain evidence="1 2">JCM 18969</strain>
    </source>
</reference>
<dbReference type="STRING" id="1293891.TMES_02820"/>
<evidence type="ECO:0000313" key="1">
    <source>
        <dbReference type="EMBL" id="OSQ40670.1"/>
    </source>
</evidence>
<name>A0A1Y2L550_9PROT</name>
<dbReference type="EMBL" id="JFKA01000001">
    <property type="protein sequence ID" value="OSQ40670.1"/>
    <property type="molecule type" value="Genomic_DNA"/>
</dbReference>
<accession>A0A1Y2L550</accession>
<protein>
    <submittedName>
        <fullName evidence="1">Uncharacterized protein</fullName>
    </submittedName>
</protein>
<proteinExistence type="predicted"/>
<dbReference type="AlphaFoldDB" id="A0A1Y2L550"/>
<evidence type="ECO:0000313" key="2">
    <source>
        <dbReference type="Proteomes" id="UP000193391"/>
    </source>
</evidence>
<organism evidence="1 2">
    <name type="scientific">Thalassospira mesophila</name>
    <dbReference type="NCBI Taxonomy" id="1293891"/>
    <lineage>
        <taxon>Bacteria</taxon>
        <taxon>Pseudomonadati</taxon>
        <taxon>Pseudomonadota</taxon>
        <taxon>Alphaproteobacteria</taxon>
        <taxon>Rhodospirillales</taxon>
        <taxon>Thalassospiraceae</taxon>
        <taxon>Thalassospira</taxon>
    </lineage>
</organism>
<gene>
    <name evidence="1" type="ORF">TMES_02820</name>
</gene>
<sequence length="67" mass="7461">MISFFIKVSQACKTRCAISPAQIVSGVFDGIQCDFEGSQIPRMGDIDRVLMKKIANLMRPGIIFGYF</sequence>